<dbReference type="Proteomes" id="UP000009038">
    <property type="component" value="Unassembled WGS sequence"/>
</dbReference>
<reference evidence="1 2" key="1">
    <citation type="journal article" date="2011" name="Genome Res.">
        <title>Comparative genomics of citric-acid-producing Aspergillus niger ATCC 1015 versus enzyme-producing CBS 513.88.</title>
        <authorList>
            <person name="Andersen M.R."/>
            <person name="Salazar M.P."/>
            <person name="Schaap P.J."/>
            <person name="van de Vondervoort P.J."/>
            <person name="Culley D."/>
            <person name="Thykaer J."/>
            <person name="Frisvad J.C."/>
            <person name="Nielsen K.F."/>
            <person name="Albang R."/>
            <person name="Albermann K."/>
            <person name="Berka R.M."/>
            <person name="Braus G.H."/>
            <person name="Braus-Stromeyer S.A."/>
            <person name="Corrochano L.M."/>
            <person name="Dai Z."/>
            <person name="van Dijck P.W."/>
            <person name="Hofmann G."/>
            <person name="Lasure L.L."/>
            <person name="Magnuson J.K."/>
            <person name="Menke H."/>
            <person name="Meijer M."/>
            <person name="Meijer S.L."/>
            <person name="Nielsen J.B."/>
            <person name="Nielsen M.L."/>
            <person name="van Ooyen A.J."/>
            <person name="Pel H.J."/>
            <person name="Poulsen L."/>
            <person name="Samson R.A."/>
            <person name="Stam H."/>
            <person name="Tsang A."/>
            <person name="van den Brink J.M."/>
            <person name="Atkins A."/>
            <person name="Aerts A."/>
            <person name="Shapiro H."/>
            <person name="Pangilinan J."/>
            <person name="Salamov A."/>
            <person name="Lou Y."/>
            <person name="Lindquist E."/>
            <person name="Lucas S."/>
            <person name="Grimwood J."/>
            <person name="Grigoriev I.V."/>
            <person name="Kubicek C.P."/>
            <person name="Martinez D."/>
            <person name="van Peij N.N."/>
            <person name="Roubos J.A."/>
            <person name="Nielsen J."/>
            <person name="Baker S.E."/>
        </authorList>
    </citation>
    <scope>NUCLEOTIDE SEQUENCE [LARGE SCALE GENOMIC DNA]</scope>
    <source>
        <strain evidence="2">ATCC 1015 / CBS 113.46 / FGSC A1144 / LSHB Ac4 / NCTC 3858a / NRRL 328 / USDA 3528.7</strain>
    </source>
</reference>
<dbReference type="HOGENOM" id="CLU_1695094_0_0_1"/>
<sequence>MLEMEETGHIDWLYGVGKPETATCAPVVVAGKEVERSVRETRVRLETKVLQKYGSLILQDQVQFTDQEILIRSLIAEPVGVGFPAPLDLNSEHGLPHCCSGPHPLVTMAELCLFVREERDGKSPVHVISASRVTEITVSDSWADTEEFGGSDIVTLNS</sequence>
<proteinExistence type="predicted"/>
<evidence type="ECO:0000313" key="1">
    <source>
        <dbReference type="EMBL" id="EHA20056.1"/>
    </source>
</evidence>
<accession>G3YBS0</accession>
<name>G3YBS0_ASPNA</name>
<evidence type="ECO:0000313" key="2">
    <source>
        <dbReference type="Proteomes" id="UP000009038"/>
    </source>
</evidence>
<dbReference type="AlphaFoldDB" id="G3YBS0"/>
<organism evidence="1 2">
    <name type="scientific">Aspergillus niger (strain ATCC 1015 / CBS 113.46 / FGSC A1144 / LSHB Ac4 / NCTC 3858a / NRRL 328 / USDA 3528.7)</name>
    <dbReference type="NCBI Taxonomy" id="380704"/>
    <lineage>
        <taxon>Eukaryota</taxon>
        <taxon>Fungi</taxon>
        <taxon>Dikarya</taxon>
        <taxon>Ascomycota</taxon>
        <taxon>Pezizomycotina</taxon>
        <taxon>Eurotiomycetes</taxon>
        <taxon>Eurotiomycetidae</taxon>
        <taxon>Eurotiales</taxon>
        <taxon>Aspergillaceae</taxon>
        <taxon>Aspergillus</taxon>
        <taxon>Aspergillus subgen. Circumdati</taxon>
    </lineage>
</organism>
<dbReference type="VEuPathDB" id="FungiDB:ASPNIDRAFT2_39471"/>
<gene>
    <name evidence="1" type="ORF">ASPNIDRAFT_39471</name>
</gene>
<dbReference type="EMBL" id="ACJE01000019">
    <property type="protein sequence ID" value="EHA20056.1"/>
    <property type="molecule type" value="Genomic_DNA"/>
</dbReference>
<comment type="caution">
    <text evidence="1">The sequence shown here is derived from an EMBL/GenBank/DDBJ whole genome shotgun (WGS) entry which is preliminary data.</text>
</comment>
<protein>
    <submittedName>
        <fullName evidence="1">Uncharacterized protein</fullName>
    </submittedName>
</protein>